<evidence type="ECO:0000313" key="5">
    <source>
        <dbReference type="Proteomes" id="UP000703661"/>
    </source>
</evidence>
<dbReference type="SUPFAM" id="SSF57756">
    <property type="entry name" value="Retrovirus zinc finger-like domains"/>
    <property type="match status" value="1"/>
</dbReference>
<evidence type="ECO:0000259" key="3">
    <source>
        <dbReference type="PROSITE" id="PS50158"/>
    </source>
</evidence>
<protein>
    <recommendedName>
        <fullName evidence="3">CCHC-type domain-containing protein</fullName>
    </recommendedName>
</protein>
<sequence>MESTVRLGGHETIWGDKEEKRCRECGKLGHLQRECEIYIAQRATRAHIKAVKEYQKGGHLRIIGQKSYAEIATDSKTKNAESKIGQQQQQPQPHQQKEEENKATQHNATTKLLNSMEKKISQLHETIHRLQEEQQQVTHMNSVLMSM</sequence>
<dbReference type="PROSITE" id="PS50158">
    <property type="entry name" value="ZF_CCHC"/>
    <property type="match status" value="1"/>
</dbReference>
<comment type="caution">
    <text evidence="4">The sequence shown here is derived from an EMBL/GenBank/DDBJ whole genome shotgun (WGS) entry which is preliminary data.</text>
</comment>
<feature type="domain" description="CCHC-type" evidence="3">
    <location>
        <begin position="21"/>
        <end position="35"/>
    </location>
</feature>
<evidence type="ECO:0000256" key="1">
    <source>
        <dbReference type="PROSITE-ProRule" id="PRU00047"/>
    </source>
</evidence>
<keyword evidence="1" id="KW-0863">Zinc-finger</keyword>
<proteinExistence type="predicted"/>
<dbReference type="AlphaFoldDB" id="A0A9P6MR37"/>
<dbReference type="InterPro" id="IPR036875">
    <property type="entry name" value="Znf_CCHC_sf"/>
</dbReference>
<dbReference type="InterPro" id="IPR001878">
    <property type="entry name" value="Znf_CCHC"/>
</dbReference>
<gene>
    <name evidence="4" type="ORF">BGZ80_001428</name>
</gene>
<dbReference type="EMBL" id="JAAAID010001322">
    <property type="protein sequence ID" value="KAG0010512.1"/>
    <property type="molecule type" value="Genomic_DNA"/>
</dbReference>
<feature type="region of interest" description="Disordered" evidence="2">
    <location>
        <begin position="73"/>
        <end position="108"/>
    </location>
</feature>
<organism evidence="4 5">
    <name type="scientific">Entomortierella chlamydospora</name>
    <dbReference type="NCBI Taxonomy" id="101097"/>
    <lineage>
        <taxon>Eukaryota</taxon>
        <taxon>Fungi</taxon>
        <taxon>Fungi incertae sedis</taxon>
        <taxon>Mucoromycota</taxon>
        <taxon>Mortierellomycotina</taxon>
        <taxon>Mortierellomycetes</taxon>
        <taxon>Mortierellales</taxon>
        <taxon>Mortierellaceae</taxon>
        <taxon>Entomortierella</taxon>
    </lineage>
</organism>
<dbReference type="GO" id="GO:0003676">
    <property type="term" value="F:nucleic acid binding"/>
    <property type="evidence" value="ECO:0007669"/>
    <property type="project" value="InterPro"/>
</dbReference>
<name>A0A9P6MR37_9FUNG</name>
<dbReference type="Proteomes" id="UP000703661">
    <property type="component" value="Unassembled WGS sequence"/>
</dbReference>
<keyword evidence="1" id="KW-0862">Zinc</keyword>
<evidence type="ECO:0000256" key="2">
    <source>
        <dbReference type="SAM" id="MobiDB-lite"/>
    </source>
</evidence>
<dbReference type="GO" id="GO:0008270">
    <property type="term" value="F:zinc ion binding"/>
    <property type="evidence" value="ECO:0007669"/>
    <property type="project" value="UniProtKB-KW"/>
</dbReference>
<evidence type="ECO:0000313" key="4">
    <source>
        <dbReference type="EMBL" id="KAG0010512.1"/>
    </source>
</evidence>
<keyword evidence="1" id="KW-0479">Metal-binding</keyword>
<feature type="non-terminal residue" evidence="4">
    <location>
        <position position="147"/>
    </location>
</feature>
<reference evidence="4" key="1">
    <citation type="journal article" date="2020" name="Fungal Divers.">
        <title>Resolving the Mortierellaceae phylogeny through synthesis of multi-gene phylogenetics and phylogenomics.</title>
        <authorList>
            <person name="Vandepol N."/>
            <person name="Liber J."/>
            <person name="Desiro A."/>
            <person name="Na H."/>
            <person name="Kennedy M."/>
            <person name="Barry K."/>
            <person name="Grigoriev I.V."/>
            <person name="Miller A.N."/>
            <person name="O'Donnell K."/>
            <person name="Stajich J.E."/>
            <person name="Bonito G."/>
        </authorList>
    </citation>
    <scope>NUCLEOTIDE SEQUENCE</scope>
    <source>
        <strain evidence="4">NRRL 2769</strain>
    </source>
</reference>
<accession>A0A9P6MR37</accession>
<keyword evidence="5" id="KW-1185">Reference proteome</keyword>